<dbReference type="Proteomes" id="UP000233425">
    <property type="component" value="Unassembled WGS sequence"/>
</dbReference>
<feature type="domain" description="HD" evidence="1">
    <location>
        <begin position="20"/>
        <end position="124"/>
    </location>
</feature>
<reference evidence="2" key="1">
    <citation type="journal article" date="2018" name="Environ. Microbiol.">
        <title>Sporulation capability and amylosome conservation among diverse human colonic and rumen isolates of the keystone starch-degrader Ruminococcus bromii.</title>
        <authorList>
            <person name="Mukhopadhya I."/>
            <person name="Morais S."/>
            <person name="Laverde-Gomez J."/>
            <person name="Sheridan P.O."/>
            <person name="Walker A.W."/>
            <person name="Kelly W."/>
            <person name="Klieve A.V."/>
            <person name="Ouwerkerk D."/>
            <person name="Duncan S.H."/>
            <person name="Louis P."/>
            <person name="Koropatkin N."/>
            <person name="Cockburn D."/>
            <person name="Kibler R."/>
            <person name="Cooper P.J."/>
            <person name="Sandoval C."/>
            <person name="Crost E."/>
            <person name="Juge N."/>
            <person name="Bayer E.A."/>
            <person name="Flint H.J."/>
        </authorList>
    </citation>
    <scope>NUCLEOTIDE SEQUENCE [LARGE SCALE GENOMIC DNA]</scope>
    <source>
        <strain evidence="2">ATCC 27255</strain>
    </source>
</reference>
<dbReference type="GO" id="GO:0016787">
    <property type="term" value="F:hydrolase activity"/>
    <property type="evidence" value="ECO:0007669"/>
    <property type="project" value="UniProtKB-KW"/>
</dbReference>
<dbReference type="Gene3D" id="1.10.3210.10">
    <property type="entry name" value="Hypothetical protein af1432"/>
    <property type="match status" value="1"/>
</dbReference>
<keyword evidence="3" id="KW-1185">Reference proteome</keyword>
<dbReference type="InterPro" id="IPR006674">
    <property type="entry name" value="HD_domain"/>
</dbReference>
<evidence type="ECO:0000313" key="3">
    <source>
        <dbReference type="Proteomes" id="UP000233425"/>
    </source>
</evidence>
<gene>
    <name evidence="2" type="ORF">RBATCC27255_00603</name>
</gene>
<dbReference type="InterPro" id="IPR003607">
    <property type="entry name" value="HD/PDEase_dom"/>
</dbReference>
<dbReference type="AlphaFoldDB" id="A0A2N0UYP7"/>
<dbReference type="RefSeq" id="WP_101028689.1">
    <property type="nucleotide sequence ID" value="NZ_CABMMZ010000032.1"/>
</dbReference>
<sequence>MKTDKVITATVEYFGSDKKRIHHFLKVYSFAKTIGESENLSADEQELLEIAAIVHDIGIKVSEEKYNSSAGKYQELEGPREAEKLLAALGYEKTFIDKVCYLVGHHHTYENIDTLPYRILVEADFLVNLYEDDSSRSAAEQAYEKIFRTKSGKNLLKIMFLIP</sequence>
<accession>A0A2N0UYP7</accession>
<comment type="caution">
    <text evidence="2">The sequence shown here is derived from an EMBL/GenBank/DDBJ whole genome shotgun (WGS) entry which is preliminary data.</text>
</comment>
<name>A0A2N0UYP7_9FIRM</name>
<evidence type="ECO:0000313" key="2">
    <source>
        <dbReference type="EMBL" id="PKD32116.1"/>
    </source>
</evidence>
<dbReference type="SUPFAM" id="SSF109604">
    <property type="entry name" value="HD-domain/PDEase-like"/>
    <property type="match status" value="1"/>
</dbReference>
<dbReference type="CDD" id="cd00077">
    <property type="entry name" value="HDc"/>
    <property type="match status" value="1"/>
</dbReference>
<proteinExistence type="predicted"/>
<dbReference type="Pfam" id="PF01966">
    <property type="entry name" value="HD"/>
    <property type="match status" value="1"/>
</dbReference>
<protein>
    <submittedName>
        <fullName evidence="2">Putative HD superfamily hydrolase</fullName>
    </submittedName>
</protein>
<keyword evidence="2" id="KW-0378">Hydrolase</keyword>
<organism evidence="2 3">
    <name type="scientific">Ruminococcus bromii</name>
    <dbReference type="NCBI Taxonomy" id="40518"/>
    <lineage>
        <taxon>Bacteria</taxon>
        <taxon>Bacillati</taxon>
        <taxon>Bacillota</taxon>
        <taxon>Clostridia</taxon>
        <taxon>Eubacteriales</taxon>
        <taxon>Oscillospiraceae</taxon>
        <taxon>Ruminococcus</taxon>
    </lineage>
</organism>
<evidence type="ECO:0000259" key="1">
    <source>
        <dbReference type="Pfam" id="PF01966"/>
    </source>
</evidence>
<dbReference type="EMBL" id="NNSR01000032">
    <property type="protein sequence ID" value="PKD32116.1"/>
    <property type="molecule type" value="Genomic_DNA"/>
</dbReference>